<keyword evidence="6" id="KW-1185">Reference proteome</keyword>
<proteinExistence type="predicted"/>
<feature type="signal peptide" evidence="3">
    <location>
        <begin position="1"/>
        <end position="35"/>
    </location>
</feature>
<evidence type="ECO:0000313" key="6">
    <source>
        <dbReference type="Proteomes" id="UP001611162"/>
    </source>
</evidence>
<comment type="caution">
    <text evidence="5">The sequence shown here is derived from an EMBL/GenBank/DDBJ whole genome shotgun (WGS) entry which is preliminary data.</text>
</comment>
<evidence type="ECO:0000313" key="5">
    <source>
        <dbReference type="EMBL" id="MFI0910961.1"/>
    </source>
</evidence>
<reference evidence="5 6" key="1">
    <citation type="submission" date="2024-10" db="EMBL/GenBank/DDBJ databases">
        <title>The Natural Products Discovery Center: Release of the First 8490 Sequenced Strains for Exploring Actinobacteria Biosynthetic Diversity.</title>
        <authorList>
            <person name="Kalkreuter E."/>
            <person name="Kautsar S.A."/>
            <person name="Yang D."/>
            <person name="Bader C.D."/>
            <person name="Teijaro C.N."/>
            <person name="Fluegel L."/>
            <person name="Davis C.M."/>
            <person name="Simpson J.R."/>
            <person name="Lauterbach L."/>
            <person name="Steele A.D."/>
            <person name="Gui C."/>
            <person name="Meng S."/>
            <person name="Li G."/>
            <person name="Viehrig K."/>
            <person name="Ye F."/>
            <person name="Su P."/>
            <person name="Kiefer A.F."/>
            <person name="Nichols A."/>
            <person name="Cepeda A.J."/>
            <person name="Yan W."/>
            <person name="Fan B."/>
            <person name="Jiang Y."/>
            <person name="Adhikari A."/>
            <person name="Zheng C.-J."/>
            <person name="Schuster L."/>
            <person name="Cowan T.M."/>
            <person name="Smanski M.J."/>
            <person name="Chevrette M.G."/>
            <person name="De Carvalho L.P.S."/>
            <person name="Shen B."/>
        </authorList>
    </citation>
    <scope>NUCLEOTIDE SEQUENCE [LARGE SCALE GENOMIC DNA]</scope>
    <source>
        <strain evidence="5 6">NPDC020979</strain>
    </source>
</reference>
<keyword evidence="2" id="KW-0812">Transmembrane</keyword>
<feature type="domain" description="Htaa" evidence="4">
    <location>
        <begin position="288"/>
        <end position="442"/>
    </location>
</feature>
<protein>
    <submittedName>
        <fullName evidence="5">HtaA domain-containing protein</fullName>
    </submittedName>
</protein>
<dbReference type="InterPro" id="IPR007331">
    <property type="entry name" value="Htaa"/>
</dbReference>
<keyword evidence="2" id="KW-1133">Transmembrane helix</keyword>
<organism evidence="5 6">
    <name type="scientific">Streptomyces abikoensis</name>
    <dbReference type="NCBI Taxonomy" id="97398"/>
    <lineage>
        <taxon>Bacteria</taxon>
        <taxon>Bacillati</taxon>
        <taxon>Actinomycetota</taxon>
        <taxon>Actinomycetes</taxon>
        <taxon>Kitasatosporales</taxon>
        <taxon>Streptomycetaceae</taxon>
        <taxon>Streptomyces</taxon>
    </lineage>
</organism>
<evidence type="ECO:0000256" key="3">
    <source>
        <dbReference type="SAM" id="SignalP"/>
    </source>
</evidence>
<feature type="chain" id="PRO_5046048722" evidence="3">
    <location>
        <begin position="36"/>
        <end position="521"/>
    </location>
</feature>
<keyword evidence="3" id="KW-0732">Signal</keyword>
<dbReference type="PROSITE" id="PS51318">
    <property type="entry name" value="TAT"/>
    <property type="match status" value="1"/>
</dbReference>
<dbReference type="RefSeq" id="WP_397612698.1">
    <property type="nucleotide sequence ID" value="NZ_JBIRRB010000003.1"/>
</dbReference>
<sequence length="521" mass="52066">MTVAARRRPLALAAAVATAAAALGATALTAPAAHAVDGPPPMTLKDGTLGWGLKKSFRDYVEGGFANGAIKVTDGAQRAGDGSFAFADGAGTYDMSTHAVSSTFKGGVRFTGHDGELDITFAGLKLAGDAGGKTGRITADVTKDGATQDDVPIAALDLAAAKRTMGAGGKVTFDAIPATLTAEGAKVFSYQGRSMYKQGAELDKATFTTTAVTAARPQPQPDPKPDADAKKPDADAKKPDAKKPDAKKPDAQKPDAQKPDAKQPDAQKPDAKPAEGGGEKKGGGAVNDGRLDWGLKKSFRDYVTGGFAQGKAEVFGDAVKLADGYRFTKAVGTYDAAANTLDVAFKGEVRFTGHEGQLDLRFSNFKVKASGSGDATLSADVAAKGTVTLAKLKLDANALKARDGVVTLSAVPATLTAEGAGVFSYEGRAMYKEGTALDPVSLAVTVGKGAALPAAGGKAAASVATGTPTGGGGGVTGEEASLAATGAGMPTGALLGGAGALALAGGAAVYATRRRSALAKG</sequence>
<feature type="transmembrane region" description="Helical" evidence="2">
    <location>
        <begin position="492"/>
        <end position="511"/>
    </location>
</feature>
<feature type="domain" description="Htaa" evidence="4">
    <location>
        <begin position="46"/>
        <end position="208"/>
    </location>
</feature>
<evidence type="ECO:0000259" key="4">
    <source>
        <dbReference type="Pfam" id="PF04213"/>
    </source>
</evidence>
<feature type="compositionally biased region" description="Basic and acidic residues" evidence="1">
    <location>
        <begin position="223"/>
        <end position="282"/>
    </location>
</feature>
<evidence type="ECO:0000256" key="2">
    <source>
        <dbReference type="SAM" id="Phobius"/>
    </source>
</evidence>
<feature type="region of interest" description="Disordered" evidence="1">
    <location>
        <begin position="212"/>
        <end position="290"/>
    </location>
</feature>
<dbReference type="Proteomes" id="UP001611162">
    <property type="component" value="Unassembled WGS sequence"/>
</dbReference>
<keyword evidence="2" id="KW-0472">Membrane</keyword>
<dbReference type="EMBL" id="JBIRRB010000003">
    <property type="protein sequence ID" value="MFI0910961.1"/>
    <property type="molecule type" value="Genomic_DNA"/>
</dbReference>
<dbReference type="Pfam" id="PF04213">
    <property type="entry name" value="HtaA"/>
    <property type="match status" value="2"/>
</dbReference>
<evidence type="ECO:0000256" key="1">
    <source>
        <dbReference type="SAM" id="MobiDB-lite"/>
    </source>
</evidence>
<gene>
    <name evidence="5" type="ORF">ACH4TF_10955</name>
</gene>
<accession>A0ABW7T2S5</accession>
<name>A0ABW7T2S5_9ACTN</name>
<dbReference type="InterPro" id="IPR006311">
    <property type="entry name" value="TAT_signal"/>
</dbReference>